<dbReference type="PANTHER" id="PTHR16305">
    <property type="entry name" value="TESTICULAR SOLUBLE ADENYLYL CYCLASE"/>
    <property type="match status" value="1"/>
</dbReference>
<dbReference type="CDD" id="cd14014">
    <property type="entry name" value="STKc_PknB_like"/>
    <property type="match status" value="1"/>
</dbReference>
<evidence type="ECO:0000256" key="1">
    <source>
        <dbReference type="ARBA" id="ARBA00022741"/>
    </source>
</evidence>
<dbReference type="InterPro" id="IPR041664">
    <property type="entry name" value="AAA_16"/>
</dbReference>
<dbReference type="PROSITE" id="PS00108">
    <property type="entry name" value="PROTEIN_KINASE_ST"/>
    <property type="match status" value="1"/>
</dbReference>
<accession>A0ABT3ZZ04</accession>
<dbReference type="Proteomes" id="UP001207654">
    <property type="component" value="Unassembled WGS sequence"/>
</dbReference>
<dbReference type="PANTHER" id="PTHR16305:SF28">
    <property type="entry name" value="GUANYLATE CYCLASE DOMAIN-CONTAINING PROTEIN"/>
    <property type="match status" value="1"/>
</dbReference>
<dbReference type="GO" id="GO:0016301">
    <property type="term" value="F:kinase activity"/>
    <property type="evidence" value="ECO:0007669"/>
    <property type="project" value="UniProtKB-KW"/>
</dbReference>
<name>A0ABT3ZZ04_9BACT</name>
<protein>
    <submittedName>
        <fullName evidence="4">Protein kinase</fullName>
    </submittedName>
</protein>
<dbReference type="SMART" id="SM00220">
    <property type="entry name" value="S_TKc"/>
    <property type="match status" value="1"/>
</dbReference>
<dbReference type="SUPFAM" id="SSF52540">
    <property type="entry name" value="P-loop containing nucleoside triphosphate hydrolases"/>
    <property type="match status" value="1"/>
</dbReference>
<gene>
    <name evidence="4" type="ORF">OV287_08895</name>
</gene>
<feature type="domain" description="Protein kinase" evidence="3">
    <location>
        <begin position="32"/>
        <end position="294"/>
    </location>
</feature>
<proteinExistence type="predicted"/>
<dbReference type="Pfam" id="PF00069">
    <property type="entry name" value="Pkinase"/>
    <property type="match status" value="1"/>
</dbReference>
<dbReference type="InterPro" id="IPR011990">
    <property type="entry name" value="TPR-like_helical_dom_sf"/>
</dbReference>
<dbReference type="Gene3D" id="1.10.510.10">
    <property type="entry name" value="Transferase(Phosphotransferase) domain 1"/>
    <property type="match status" value="1"/>
</dbReference>
<dbReference type="PROSITE" id="PS50011">
    <property type="entry name" value="PROTEIN_KINASE_DOM"/>
    <property type="match status" value="1"/>
</dbReference>
<reference evidence="4 5" key="1">
    <citation type="submission" date="2022-11" db="EMBL/GenBank/DDBJ databases">
        <title>Minimal conservation of predation-associated metabolite biosynthetic gene clusters underscores biosynthetic potential of Myxococcota including descriptions for ten novel species: Archangium lansinium sp. nov., Myxococcus landrumus sp. nov., Nannocystis bai.</title>
        <authorList>
            <person name="Ahearne A."/>
            <person name="Stevens C."/>
            <person name="Phillips K."/>
        </authorList>
    </citation>
    <scope>NUCLEOTIDE SEQUENCE [LARGE SCALE GENOMIC DNA]</scope>
    <source>
        <strain evidence="4 5">MIWBW</strain>
    </source>
</reference>
<dbReference type="EMBL" id="JAPNKA010000001">
    <property type="protein sequence ID" value="MCY1074603.1"/>
    <property type="molecule type" value="Genomic_DNA"/>
</dbReference>
<comment type="caution">
    <text evidence="4">The sequence shown here is derived from an EMBL/GenBank/DDBJ whole genome shotgun (WGS) entry which is preliminary data.</text>
</comment>
<evidence type="ECO:0000313" key="5">
    <source>
        <dbReference type="Proteomes" id="UP001207654"/>
    </source>
</evidence>
<keyword evidence="2" id="KW-0067">ATP-binding</keyword>
<keyword evidence="4" id="KW-0418">Kinase</keyword>
<keyword evidence="5" id="KW-1185">Reference proteome</keyword>
<dbReference type="Pfam" id="PF13191">
    <property type="entry name" value="AAA_16"/>
    <property type="match status" value="1"/>
</dbReference>
<evidence type="ECO:0000259" key="3">
    <source>
        <dbReference type="PROSITE" id="PS50011"/>
    </source>
</evidence>
<dbReference type="InterPro" id="IPR008271">
    <property type="entry name" value="Ser/Thr_kinase_AS"/>
</dbReference>
<evidence type="ECO:0000256" key="2">
    <source>
        <dbReference type="ARBA" id="ARBA00022840"/>
    </source>
</evidence>
<sequence>MDRDETEDGAAAPTKYIPGTTVLQGVTIADRFTVEDLAGRGGMGFVYRAIDSRTGQRVALKLMHALTSPEAAYRFKREAFLLSELRHPAIVSYLDHGVAKAGQPFLAMEWLEGEDLARRLARQPLSLTESLALLRRAAEALATAHQQDIVHRDIKPSNLFLRGGRPEDVVLLDFGLARYAVPTLVAVTGNNMVLGTPGYMAPEQASSQPHITPSADIFSLGCVLYECLTGQPPFAAPHFAAALAKILFAEPPRLNTLRPGLPPGLQVLVDRMLEKDPRRRLPDAPSLLASLAALESVPELLSVSPPPPREPLPGLAGAEQQLVSILLVSLHALVKGEEEADTAHRLALRDALRTALTPYGGRVELLADGSLAATLVPERGTATDQAALAARCALTFKERWTEAEVVLVTGLGVLSESLPVGEAMDRAGQLLRELEGLRASSALVVLDEVTAGLLGPGFLLSRSEAGTYLLHGEQLGADESRPLLGKPTPCVGRAQELALLEFTFTSCVEEPAARAVLVTAPPGMGKSRVRHEFLHRLGRKDSQALVLLGRGDAMSAGASSSLLGQALRRLCGIMEGSNQEARRARLYQRVAQHLSPAQAQESAWFLGELCAIPFPEEDSPRLRAARQDPRLMSAQMAKALVTFLQAECARGPVLLVLEDLHWSDALTVRLVDEALRELADQPFMVLALARPEVKELFPGLWSRRMLEVPLNGLSPKAGARLVREVLGPRATDSVIRRVVEQSDGNALFLEELIRMEVEGRGEAPPETVLAMLQARLRRMEPEARQVLLAASFFGRTFWPGGIQALLGEQAVGGRVEKHLRRLVEQEVIEPQQDSRFASEAEYRFRHALVGDAAHGLIPEDHRPVSHRLAGAWLERMGETDAMVLARHYQLGLRPERAALFHTRAAEQLFERHDQQGATRCIEAALACGVRGESLARLRALQALVALWMEQVPRALELGTPVLRELKAGNRLWCWLVGGLILGGAAAGHQEEAARLSELLLRTTPEPEALAAYAEALAFLGSVSGTWVGARQQAEAILGRLLEVSTSVMEHDGLVRGWVRLLKSQLLGLLEQAPWQAFSLAEAGFHDFRELGSERNATMLQVSAGMFLSGLGDQVRAVEFLREALATGLRSEQHLTATHARHYLLQALATSPDPAHRQEAYALVHEWMDDEDSPPFRLGVGYTIVAQVLLAHGEYSEAESYARKAYELLVPFASFRVFVSPVLSAALLARGQSLEARQVAELGVQELERIGGKGISSVATHLAQAEACFAQGDTHAGESALNQALRCVHERAADIPDAAVRERFLRQVPENARTLELAHQRWGSSRLG</sequence>
<keyword evidence="1" id="KW-0547">Nucleotide-binding</keyword>
<dbReference type="InterPro" id="IPR000719">
    <property type="entry name" value="Prot_kinase_dom"/>
</dbReference>
<dbReference type="InterPro" id="IPR011009">
    <property type="entry name" value="Kinase-like_dom_sf"/>
</dbReference>
<dbReference type="SUPFAM" id="SSF56112">
    <property type="entry name" value="Protein kinase-like (PK-like)"/>
    <property type="match status" value="1"/>
</dbReference>
<evidence type="ECO:0000313" key="4">
    <source>
        <dbReference type="EMBL" id="MCY1074603.1"/>
    </source>
</evidence>
<organism evidence="4 5">
    <name type="scientific">Archangium lansingense</name>
    <dbReference type="NCBI Taxonomy" id="2995310"/>
    <lineage>
        <taxon>Bacteria</taxon>
        <taxon>Pseudomonadati</taxon>
        <taxon>Myxococcota</taxon>
        <taxon>Myxococcia</taxon>
        <taxon>Myxococcales</taxon>
        <taxon>Cystobacterineae</taxon>
        <taxon>Archangiaceae</taxon>
        <taxon>Archangium</taxon>
    </lineage>
</organism>
<dbReference type="Gene3D" id="1.25.40.10">
    <property type="entry name" value="Tetratricopeptide repeat domain"/>
    <property type="match status" value="1"/>
</dbReference>
<dbReference type="InterPro" id="IPR027417">
    <property type="entry name" value="P-loop_NTPase"/>
</dbReference>
<dbReference type="Gene3D" id="3.30.200.20">
    <property type="entry name" value="Phosphorylase Kinase, domain 1"/>
    <property type="match status" value="1"/>
</dbReference>
<dbReference type="RefSeq" id="WP_267533565.1">
    <property type="nucleotide sequence ID" value="NZ_JAPNKA010000001.1"/>
</dbReference>
<keyword evidence="4" id="KW-0808">Transferase</keyword>